<reference evidence="3" key="2">
    <citation type="submission" date="2023-01" db="EMBL/GenBank/DDBJ databases">
        <title>Draft genome sequence of Sneathiella chinensis strain NBRC 103408.</title>
        <authorList>
            <person name="Sun Q."/>
            <person name="Mori K."/>
        </authorList>
    </citation>
    <scope>NUCLEOTIDE SEQUENCE</scope>
    <source>
        <strain evidence="3">NBRC 103408</strain>
    </source>
</reference>
<dbReference type="PANTHER" id="PTHR42831:SF1">
    <property type="entry name" value="FE-S PROTEIN MATURATION AUXILIARY FACTOR YITW"/>
    <property type="match status" value="1"/>
</dbReference>
<dbReference type="InterPro" id="IPR014291">
    <property type="entry name" value="SUF_FeS_clus_asmbl-assoc"/>
</dbReference>
<dbReference type="InterPro" id="IPR052339">
    <property type="entry name" value="Fe-S_Maturation_MIP18"/>
</dbReference>
<name>A0ABQ5U5I2_9PROT</name>
<dbReference type="Pfam" id="PF01883">
    <property type="entry name" value="FeS_assembly_P"/>
    <property type="match status" value="1"/>
</dbReference>
<organism evidence="3 4">
    <name type="scientific">Sneathiella chinensis</name>
    <dbReference type="NCBI Taxonomy" id="349750"/>
    <lineage>
        <taxon>Bacteria</taxon>
        <taxon>Pseudomonadati</taxon>
        <taxon>Pseudomonadota</taxon>
        <taxon>Alphaproteobacteria</taxon>
        <taxon>Sneathiellales</taxon>
        <taxon>Sneathiellaceae</taxon>
        <taxon>Sneathiella</taxon>
    </lineage>
</organism>
<accession>A0ABQ5U5I2</accession>
<dbReference type="Proteomes" id="UP001161409">
    <property type="component" value="Unassembled WGS sequence"/>
</dbReference>
<dbReference type="EMBL" id="BSNF01000008">
    <property type="protein sequence ID" value="GLQ06973.1"/>
    <property type="molecule type" value="Genomic_DNA"/>
</dbReference>
<gene>
    <name evidence="3" type="ORF">GCM10007924_21940</name>
</gene>
<comment type="caution">
    <text evidence="3">The sequence shown here is derived from an EMBL/GenBank/DDBJ whole genome shotgun (WGS) entry which is preliminary data.</text>
</comment>
<dbReference type="SUPFAM" id="SSF117916">
    <property type="entry name" value="Fe-S cluster assembly (FSCA) domain-like"/>
    <property type="match status" value="1"/>
</dbReference>
<evidence type="ECO:0000256" key="1">
    <source>
        <dbReference type="SAM" id="MobiDB-lite"/>
    </source>
</evidence>
<protein>
    <submittedName>
        <fullName evidence="3">SUF system Fe-S cluster assembly protein</fullName>
    </submittedName>
</protein>
<evidence type="ECO:0000313" key="3">
    <source>
        <dbReference type="EMBL" id="GLQ06973.1"/>
    </source>
</evidence>
<proteinExistence type="predicted"/>
<dbReference type="PANTHER" id="PTHR42831">
    <property type="entry name" value="FE-S PROTEIN MATURATION AUXILIARY FACTOR YITW"/>
    <property type="match status" value="1"/>
</dbReference>
<feature type="region of interest" description="Disordered" evidence="1">
    <location>
        <begin position="1"/>
        <end position="20"/>
    </location>
</feature>
<dbReference type="InterPro" id="IPR034904">
    <property type="entry name" value="FSCA_dom_sf"/>
</dbReference>
<dbReference type="Gene3D" id="3.30.300.130">
    <property type="entry name" value="Fe-S cluster assembly (FSCA)"/>
    <property type="match status" value="1"/>
</dbReference>
<dbReference type="NCBIfam" id="TIGR02945">
    <property type="entry name" value="SUF_assoc"/>
    <property type="match status" value="1"/>
</dbReference>
<feature type="domain" description="MIP18 family-like" evidence="2">
    <location>
        <begin position="24"/>
        <end position="96"/>
    </location>
</feature>
<reference evidence="3" key="1">
    <citation type="journal article" date="2014" name="Int. J. Syst. Evol. Microbiol.">
        <title>Complete genome of a new Firmicutes species belonging to the dominant human colonic microbiota ('Ruminococcus bicirculans') reveals two chromosomes and a selective capacity to utilize plant glucans.</title>
        <authorList>
            <consortium name="NISC Comparative Sequencing Program"/>
            <person name="Wegmann U."/>
            <person name="Louis P."/>
            <person name="Goesmann A."/>
            <person name="Henrissat B."/>
            <person name="Duncan S.H."/>
            <person name="Flint H.J."/>
        </authorList>
    </citation>
    <scope>NUCLEOTIDE SEQUENCE</scope>
    <source>
        <strain evidence="3">NBRC 103408</strain>
    </source>
</reference>
<keyword evidence="4" id="KW-1185">Reference proteome</keyword>
<evidence type="ECO:0000313" key="4">
    <source>
        <dbReference type="Proteomes" id="UP001161409"/>
    </source>
</evidence>
<sequence>MEKIERPVATGPYVEGTSSSPLEEPVIAALRTVFDPEIPVSIYDLGLIYVIDIDADGNTYIGMTLTAPGCPVAGEIPNWVRDAVSPVDGIGEVEVEILWDPPWTPDNMSEAAKLDLGMF</sequence>
<dbReference type="InterPro" id="IPR002744">
    <property type="entry name" value="MIP18-like"/>
</dbReference>
<dbReference type="RefSeq" id="WP_169561065.1">
    <property type="nucleotide sequence ID" value="NZ_BSNF01000008.1"/>
</dbReference>
<evidence type="ECO:0000259" key="2">
    <source>
        <dbReference type="Pfam" id="PF01883"/>
    </source>
</evidence>